<evidence type="ECO:0000313" key="2">
    <source>
        <dbReference type="Proteomes" id="UP000229970"/>
    </source>
</evidence>
<evidence type="ECO:0000313" key="1">
    <source>
        <dbReference type="EMBL" id="PIT44139.1"/>
    </source>
</evidence>
<proteinExistence type="predicted"/>
<organism evidence="1 2">
    <name type="scientific">Snodgrassella alvi</name>
    <dbReference type="NCBI Taxonomy" id="1196083"/>
    <lineage>
        <taxon>Bacteria</taxon>
        <taxon>Pseudomonadati</taxon>
        <taxon>Pseudomonadota</taxon>
        <taxon>Betaproteobacteria</taxon>
        <taxon>Neisseriales</taxon>
        <taxon>Neisseriaceae</taxon>
        <taxon>Snodgrassella</taxon>
    </lineage>
</organism>
<dbReference type="Proteomes" id="UP000229970">
    <property type="component" value="Unassembled WGS sequence"/>
</dbReference>
<dbReference type="RefSeq" id="WP_100139489.1">
    <property type="nucleotide sequence ID" value="NZ_MEIP01000028.1"/>
</dbReference>
<dbReference type="AlphaFoldDB" id="A0A2N9XBW6"/>
<sequence>MNHKQIDLLEVISDKKNSNSEIESLMKGLLVSPWCCPNELIDKYVTKSLAQILKQYQKYVCLIISRKKKFHWFKIDFAGIGFSLYDKITKEKVNFLSQLIIYQESIREDLEKEKIDFNTLATYELGALVGLYIYATMAIYDVAGIIENQANPRSKVPFFVIKPLYLNAYYLTVFRIDCNHQSKLSDHTILMDLFREANIRQLYKNSQDLIHLSYLLIDKKLSINIRYLSSCFYPAFQKLLERVQLLIYLYHLFLCSQQNCIPEQSILINMSQITNSGFSIDEIENLIDDKGHRTGFYNTILERTSTNGILTLKGFDLKYAFTIHTKNQLDQFLRTQDNWFEKSYVIPYLQNEMNSNRFIIGNGFKRSNKYKEQLPNYDVDVVIYDKKTDIFYFCQIKHRLMLLMTSFRDTVKKYNSPFIKEGVNQLIALKKIINEEVIKQQIITAFQNTSLTKTMIEKKNFSRSSRFLVLHNLEDFDFCTCQNVTMFEWNTFRNLLKGRISTIYNKDEKVEMKEIYKELIIDFADLDAVKTNHLTNKTEPKMPFSRSNHLELKIYRICEFKVFNKRIFTFKKIESIVPYFT</sequence>
<name>A0A2N9XBW6_9NEIS</name>
<accession>A0A2N9XBW6</accession>
<protein>
    <submittedName>
        <fullName evidence="1">Uncharacterized protein</fullName>
    </submittedName>
</protein>
<gene>
    <name evidence="1" type="ORF">BHC46_10900</name>
</gene>
<reference evidence="1 2" key="1">
    <citation type="journal article" date="2017" name="MBio">
        <title>Type VI secretion-mediated competition in the bee gut microbiome.</title>
        <authorList>
            <person name="Steele M.I."/>
            <person name="Kwong W.K."/>
            <person name="Powell J.E."/>
            <person name="Whiteley M."/>
            <person name="Moran N.A."/>
        </authorList>
    </citation>
    <scope>NUCLEOTIDE SEQUENCE [LARGE SCALE GENOMIC DNA]</scope>
    <source>
        <strain evidence="1 2">Ruf1-X</strain>
    </source>
</reference>
<comment type="caution">
    <text evidence="1">The sequence shown here is derived from an EMBL/GenBank/DDBJ whole genome shotgun (WGS) entry which is preliminary data.</text>
</comment>
<dbReference type="EMBL" id="MEIP01000028">
    <property type="protein sequence ID" value="PIT44139.1"/>
    <property type="molecule type" value="Genomic_DNA"/>
</dbReference>